<evidence type="ECO:0000313" key="3">
    <source>
        <dbReference type="EMBL" id="KAF7695705.1"/>
    </source>
</evidence>
<accession>A0A8T0ATG0</accession>
<protein>
    <recommendedName>
        <fullName evidence="5">GRIP1-associated protein 1</fullName>
    </recommendedName>
</protein>
<comment type="caution">
    <text evidence="3">The sequence shown here is derived from an EMBL/GenBank/DDBJ whole genome shotgun (WGS) entry which is preliminary data.</text>
</comment>
<feature type="region of interest" description="Disordered" evidence="2">
    <location>
        <begin position="718"/>
        <end position="737"/>
    </location>
</feature>
<dbReference type="GO" id="GO:0098837">
    <property type="term" value="C:postsynaptic recycling endosome"/>
    <property type="evidence" value="ECO:0007669"/>
    <property type="project" value="TreeGrafter"/>
</dbReference>
<dbReference type="PANTHER" id="PTHR18978:SF1">
    <property type="entry name" value="GRIP1-ASSOCIATED PROTEIN 1"/>
    <property type="match status" value="1"/>
</dbReference>
<evidence type="ECO:0000256" key="2">
    <source>
        <dbReference type="SAM" id="MobiDB-lite"/>
    </source>
</evidence>
<reference evidence="3" key="1">
    <citation type="submission" date="2020-08" db="EMBL/GenBank/DDBJ databases">
        <title>Chromosome-level assembly of Southern catfish (Silurus meridionalis) provides insights into visual adaptation to the nocturnal and benthic lifestyles.</title>
        <authorList>
            <person name="Zhang Y."/>
            <person name="Wang D."/>
            <person name="Peng Z."/>
        </authorList>
    </citation>
    <scope>NUCLEOTIDE SEQUENCE</scope>
    <source>
        <strain evidence="3">SWU-2019-XX</strain>
        <tissue evidence="3">Muscle</tissue>
    </source>
</reference>
<feature type="coiled-coil region" evidence="1">
    <location>
        <begin position="746"/>
        <end position="780"/>
    </location>
</feature>
<feature type="region of interest" description="Disordered" evidence="2">
    <location>
        <begin position="633"/>
        <end position="661"/>
    </location>
</feature>
<dbReference type="EMBL" id="JABFDY010000017">
    <property type="protein sequence ID" value="KAF7695705.1"/>
    <property type="molecule type" value="Genomic_DNA"/>
</dbReference>
<evidence type="ECO:0000313" key="4">
    <source>
        <dbReference type="Proteomes" id="UP000606274"/>
    </source>
</evidence>
<dbReference type="GO" id="GO:0099152">
    <property type="term" value="P:regulation of neurotransmitter receptor transport, endosome to postsynaptic membrane"/>
    <property type="evidence" value="ECO:0007669"/>
    <property type="project" value="TreeGrafter"/>
</dbReference>
<dbReference type="InterPro" id="IPR026204">
    <property type="entry name" value="GRIPAP1"/>
</dbReference>
<keyword evidence="1" id="KW-0175">Coiled coil</keyword>
<feature type="coiled-coil region" evidence="1">
    <location>
        <begin position="68"/>
        <end position="159"/>
    </location>
</feature>
<feature type="region of interest" description="Disordered" evidence="2">
    <location>
        <begin position="609"/>
        <end position="628"/>
    </location>
</feature>
<evidence type="ECO:0000256" key="1">
    <source>
        <dbReference type="SAM" id="Coils"/>
    </source>
</evidence>
<proteinExistence type="predicted"/>
<feature type="compositionally biased region" description="Polar residues" evidence="2">
    <location>
        <begin position="640"/>
        <end position="656"/>
    </location>
</feature>
<name>A0A8T0ATG0_SILME</name>
<feature type="coiled-coil region" evidence="1">
    <location>
        <begin position="214"/>
        <end position="397"/>
    </location>
</feature>
<dbReference type="Proteomes" id="UP000606274">
    <property type="component" value="Unassembled WGS sequence"/>
</dbReference>
<feature type="coiled-coil region" evidence="1">
    <location>
        <begin position="424"/>
        <end position="596"/>
    </location>
</feature>
<sequence>MAQALSEEEFHRMQAQLLELRTQNYQLSDDLRKNTAELTNVRQKTLTLEKDYLKAQKALNKSKKAQEVDALLSENEMLQGKLHSQEDDFRLQNSTLMQELSKLCSQIEQLETENQGLREGRGLQVDAPSPVSGPTDGELLRLQAENSALQKKLAALQDSEQIRLRGLDVSDGKEVAIEGQADANGLDQLHADAARSGDDATAASASDRSEQVKIVSLEQKVNELSEVELKLQTELEEKRLLKVQLQALETSKQAELVKLLEENAKLMDKLKKKQESFLQLQGEKEALYHDSRTKIDEIQQRKEEELKSINLRVQKLQSDLINANQNVAELKEQLQSKQKEHEVALLALKDQVACQSAVSQEQVEGMLTENDALRTNLAALEQTADKRKAMLDELAIETAQEKSRHKEELSDVRLQHEKEVLSIRARYEKELRGLHEEKSRAEEEIRAQLRDEKARNKELEGLQQIVDDLQAQVQSMEGTKGWFERRLKEAEETLEKNRLEHTGEIEKLQREQALQLKEKSRELEALMQQITAMDKEREDFNNTVTKLKQEIRDTVDEQRILEKKGSSALKDLKRQLHLERKRADKLQERLQEILTNSKTRTGLEELVLSEISSPSRTQQTGDSSSVSSFSYREMMKEGASAQTTNKSNTGSPQSQRPADLSDDEVNELFQRLAEVQQEKWLLEEKVKHLEVSCSSMADDICKKSAIIETYVMDSRRDGGAATSHAGHQGERGGLGSVLRDLVKPGDENLREMNKKLQNMLEEQLTKNMHLQKDLEMLSQEIVRLSKGTDPDPKTTALTSHYQILHPPQHPASTTTSGVHHDITHPPQHPVSTTKSCIHHQVLHPPQPPTSTTKSCIHHQVLHPPQPPTSTTKSCIHHNIRHLPQRPASPRYHIHHNIQYPPPSPASTTTSGIYHNVRRPPRYHTSTTTSSIHHNIHYPPPNPASTTTSGIYHNVRRPPRYHTSTTTSSIHHQVLHPSPSPASTTASHIHHQVLHPPQHPTSTTTSGVHHDITHPPQHPVSTTTSCPPPSPASTIKSCIHHNVILLLASTISLYNILHPQKRSTSTTTFYSLYNILHPQKHSTSTTTFYSFYNVLHPIQRSTSSTTFYIHYNVLHPQQRSTSTTTFYILNNVLHPLQRSTATTTFYIHYNLLHPLQRSTSSSTFYILNNVLHPLQPSTSSTTFYSFYNILQLLQCSTSYTTFYILYNVLHPLQRSTSSTTFYIHYNVLHPQQRSTSTTTFYSHYNVLHPLQPSTSSTTFYILFNVLHPQQRSTSTTTFYILYNILQLLQCLHPIQRSTSSTTFYILYNVLHPLQRSTSTTTFYILYNVLHRQQRSTSTITFYILYNILQLLQCSTSYTTFYILYNILHPLQHSTSSTTFYILNNVLHPLQRSTATTTFYIHYNVLQPLQDMKAAEKKSAVKLQKNHGLQNLYDSQIRMEDE</sequence>
<keyword evidence="4" id="KW-1185">Reference proteome</keyword>
<dbReference type="GO" id="GO:0098887">
    <property type="term" value="P:neurotransmitter receptor transport, endosome to postsynaptic membrane"/>
    <property type="evidence" value="ECO:0007669"/>
    <property type="project" value="TreeGrafter"/>
</dbReference>
<gene>
    <name evidence="3" type="ORF">HF521_007428</name>
</gene>
<feature type="region of interest" description="Disordered" evidence="2">
    <location>
        <begin position="993"/>
        <end position="1026"/>
    </location>
</feature>
<organism evidence="3 4">
    <name type="scientific">Silurus meridionalis</name>
    <name type="common">Southern catfish</name>
    <name type="synonym">Silurus soldatovi meridionalis</name>
    <dbReference type="NCBI Taxonomy" id="175797"/>
    <lineage>
        <taxon>Eukaryota</taxon>
        <taxon>Metazoa</taxon>
        <taxon>Chordata</taxon>
        <taxon>Craniata</taxon>
        <taxon>Vertebrata</taxon>
        <taxon>Euteleostomi</taxon>
        <taxon>Actinopterygii</taxon>
        <taxon>Neopterygii</taxon>
        <taxon>Teleostei</taxon>
        <taxon>Ostariophysi</taxon>
        <taxon>Siluriformes</taxon>
        <taxon>Siluridae</taxon>
        <taxon>Silurus</taxon>
    </lineage>
</organism>
<dbReference type="GO" id="GO:0098978">
    <property type="term" value="C:glutamatergic synapse"/>
    <property type="evidence" value="ECO:0007669"/>
    <property type="project" value="TreeGrafter"/>
</dbReference>
<dbReference type="PANTHER" id="PTHR18978">
    <property type="entry name" value="GRIP-1 ASSOCIATED PROTEIN 1"/>
    <property type="match status" value="1"/>
</dbReference>
<evidence type="ECO:0008006" key="5">
    <source>
        <dbReference type="Google" id="ProtNLM"/>
    </source>
</evidence>
<dbReference type="GO" id="GO:0099158">
    <property type="term" value="P:regulation of recycling endosome localization within postsynapse"/>
    <property type="evidence" value="ECO:0007669"/>
    <property type="project" value="TreeGrafter"/>
</dbReference>
<dbReference type="GO" id="GO:0098998">
    <property type="term" value="C:extrinsic component of postsynaptic early endosome membrane"/>
    <property type="evidence" value="ECO:0007669"/>
    <property type="project" value="TreeGrafter"/>
</dbReference>
<feature type="compositionally biased region" description="Polar residues" evidence="2">
    <location>
        <begin position="610"/>
        <end position="628"/>
    </location>
</feature>
<dbReference type="GO" id="GO:1905244">
    <property type="term" value="P:regulation of modification of synaptic structure"/>
    <property type="evidence" value="ECO:0007669"/>
    <property type="project" value="TreeGrafter"/>
</dbReference>